<evidence type="ECO:0000313" key="4">
    <source>
        <dbReference type="EMBL" id="UWZ82415.1"/>
    </source>
</evidence>
<dbReference type="AlphaFoldDB" id="A0A9J7BI79"/>
<feature type="compositionally biased region" description="Low complexity" evidence="1">
    <location>
        <begin position="297"/>
        <end position="318"/>
    </location>
</feature>
<evidence type="ECO:0000313" key="5">
    <source>
        <dbReference type="Proteomes" id="UP001059380"/>
    </source>
</evidence>
<feature type="chain" id="PRO_5039911678" evidence="2">
    <location>
        <begin position="26"/>
        <end position="416"/>
    </location>
</feature>
<dbReference type="EMBL" id="CP093313">
    <property type="protein sequence ID" value="UWZ82415.1"/>
    <property type="molecule type" value="Genomic_DNA"/>
</dbReference>
<evidence type="ECO:0000259" key="3">
    <source>
        <dbReference type="Pfam" id="PF18914"/>
    </source>
</evidence>
<protein>
    <submittedName>
        <fullName evidence="4">DUF5666 domain-containing protein</fullName>
    </submittedName>
</protein>
<gene>
    <name evidence="4" type="ORF">MOP44_17775</name>
</gene>
<name>A0A9J7BI79_9BACT</name>
<feature type="compositionally biased region" description="Gly residues" evidence="1">
    <location>
        <begin position="321"/>
        <end position="340"/>
    </location>
</feature>
<accession>A0A9J7BI79</accession>
<dbReference type="InterPro" id="IPR043724">
    <property type="entry name" value="DUF5666"/>
</dbReference>
<keyword evidence="5" id="KW-1185">Reference proteome</keyword>
<sequence>MKIRIAFTKVLALMAALTVFISVPAGLHAQASRLVGTVTAINGTTLTVKTDSGEQQQVAVPDTATLKRLAPGEKDLNAAPAIQLTDVAVGDRVLIKLDAGASSPTASLLVAMKQADVAQVHQKDNDAWQRGVAGLVKSVDLSSGSITVTSGAGPTAKTVTVKTTGSTQLLRYPPDSIRFADAKPAPLSAIQTGDQLRARGSKNADGTEIAADAVVSGTFRNIAGTISSLDPNASSLVVKDLATKKTVTIHIPADAQMRRIPDRAAQALAAHLKGTGGAGAGAWQGGGAGMAAGGSRGAAPGAPNSTPPAGGQAGGAPPTTGPGGQGARWGGGPGGQGAAGAGDPQHMLSMAPAIKITDLQKGEAVMVVSTNGSSDVNAITVLAGVEPLLTAPEARNLLSNWSVGGGGGAEAAAGPQ</sequence>
<feature type="domain" description="DUF5666" evidence="3">
    <location>
        <begin position="134"/>
        <end position="210"/>
    </location>
</feature>
<dbReference type="Pfam" id="PF18914">
    <property type="entry name" value="DUF5666"/>
    <property type="match status" value="1"/>
</dbReference>
<evidence type="ECO:0000256" key="1">
    <source>
        <dbReference type="SAM" id="MobiDB-lite"/>
    </source>
</evidence>
<feature type="signal peptide" evidence="2">
    <location>
        <begin position="1"/>
        <end position="25"/>
    </location>
</feature>
<proteinExistence type="predicted"/>
<feature type="region of interest" description="Disordered" evidence="1">
    <location>
        <begin position="288"/>
        <end position="345"/>
    </location>
</feature>
<dbReference type="RefSeq" id="WP_260791599.1">
    <property type="nucleotide sequence ID" value="NZ_CP093313.1"/>
</dbReference>
<evidence type="ECO:0000256" key="2">
    <source>
        <dbReference type="SAM" id="SignalP"/>
    </source>
</evidence>
<keyword evidence="2" id="KW-0732">Signal</keyword>
<dbReference type="KEGG" id="orp:MOP44_17775"/>
<organism evidence="4 5">
    <name type="scientific">Occallatibacter riparius</name>
    <dbReference type="NCBI Taxonomy" id="1002689"/>
    <lineage>
        <taxon>Bacteria</taxon>
        <taxon>Pseudomonadati</taxon>
        <taxon>Acidobacteriota</taxon>
        <taxon>Terriglobia</taxon>
        <taxon>Terriglobales</taxon>
        <taxon>Acidobacteriaceae</taxon>
        <taxon>Occallatibacter</taxon>
    </lineage>
</organism>
<reference evidence="4" key="1">
    <citation type="submission" date="2021-04" db="EMBL/GenBank/DDBJ databases">
        <title>Phylogenetic analysis of Acidobacteriaceae.</title>
        <authorList>
            <person name="Qiu L."/>
            <person name="Zhang Q."/>
        </authorList>
    </citation>
    <scope>NUCLEOTIDE SEQUENCE</scope>
    <source>
        <strain evidence="4">DSM 25168</strain>
    </source>
</reference>
<dbReference type="Proteomes" id="UP001059380">
    <property type="component" value="Chromosome"/>
</dbReference>